<dbReference type="InterPro" id="IPR011006">
    <property type="entry name" value="CheY-like_superfamily"/>
</dbReference>
<evidence type="ECO:0000259" key="3">
    <source>
        <dbReference type="PROSITE" id="PS50930"/>
    </source>
</evidence>
<dbReference type="InterPro" id="IPR007492">
    <property type="entry name" value="LytTR_DNA-bd_dom"/>
</dbReference>
<keyword evidence="1" id="KW-0597">Phosphoprotein</keyword>
<dbReference type="GO" id="GO:0003677">
    <property type="term" value="F:DNA binding"/>
    <property type="evidence" value="ECO:0007669"/>
    <property type="project" value="InterPro"/>
</dbReference>
<dbReference type="Pfam" id="PF00072">
    <property type="entry name" value="Response_reg"/>
    <property type="match status" value="1"/>
</dbReference>
<dbReference type="PROSITE" id="PS50110">
    <property type="entry name" value="RESPONSE_REGULATORY"/>
    <property type="match status" value="1"/>
</dbReference>
<name>D6LEI7_9FUSO</name>
<accession>D6LEI7</accession>
<dbReference type="PROSITE" id="PS50930">
    <property type="entry name" value="HTH_LYTTR"/>
    <property type="match status" value="1"/>
</dbReference>
<dbReference type="InterPro" id="IPR001789">
    <property type="entry name" value="Sig_transdc_resp-reg_receiver"/>
</dbReference>
<dbReference type="SUPFAM" id="SSF52172">
    <property type="entry name" value="CheY-like"/>
    <property type="match status" value="1"/>
</dbReference>
<dbReference type="SMART" id="SM00850">
    <property type="entry name" value="LytTR"/>
    <property type="match status" value="1"/>
</dbReference>
<dbReference type="AlphaFoldDB" id="D6LEI7"/>
<dbReference type="Gene3D" id="2.40.50.1020">
    <property type="entry name" value="LytTr DNA-binding domain"/>
    <property type="match status" value="1"/>
</dbReference>
<dbReference type="PANTHER" id="PTHR37299">
    <property type="entry name" value="TRANSCRIPTIONAL REGULATOR-RELATED"/>
    <property type="match status" value="1"/>
</dbReference>
<proteinExistence type="predicted"/>
<organism evidence="4 5">
    <name type="scientific">Fusobacterium periodonticum 1_1_41FAA</name>
    <dbReference type="NCBI Taxonomy" id="469621"/>
    <lineage>
        <taxon>Bacteria</taxon>
        <taxon>Fusobacteriati</taxon>
        <taxon>Fusobacteriota</taxon>
        <taxon>Fusobacteriia</taxon>
        <taxon>Fusobacteriales</taxon>
        <taxon>Fusobacteriaceae</taxon>
        <taxon>Fusobacterium</taxon>
    </lineage>
</organism>
<dbReference type="Proteomes" id="UP000003964">
    <property type="component" value="Unassembled WGS sequence"/>
</dbReference>
<reference evidence="4 5" key="1">
    <citation type="submission" date="2010-03" db="EMBL/GenBank/DDBJ databases">
        <title>The Genome Sequence of Fusobacterium sp. 1_1_41FAA.</title>
        <authorList>
            <consortium name="The Broad Institute Genome Sequencing Platform"/>
            <person name="Ward D."/>
            <person name="Earl A."/>
            <person name="Feldgarden M."/>
            <person name="Gevers D."/>
            <person name="Young S.K."/>
            <person name="Zeng Q."/>
            <person name="Koehrsen M."/>
            <person name="Alvarado L."/>
            <person name="Berlin A."/>
            <person name="Borenstein D."/>
            <person name="Chapman S."/>
            <person name="Chen Z."/>
            <person name="Engels R."/>
            <person name="Freedman E."/>
            <person name="Gellesch M."/>
            <person name="Goldberg J."/>
            <person name="Griggs A."/>
            <person name="Gujja S."/>
            <person name="Heilman E."/>
            <person name="Heiman D."/>
            <person name="Hepburn T."/>
            <person name="Howarth C."/>
            <person name="Jen D."/>
            <person name="Larson L."/>
            <person name="Mehta T."/>
            <person name="Park D."/>
            <person name="Pearson M."/>
            <person name="Richards J."/>
            <person name="Roberts A."/>
            <person name="Saif S."/>
            <person name="Shea T."/>
            <person name="Shenoy N."/>
            <person name="Sisk P."/>
            <person name="Stolte C."/>
            <person name="Sykes S."/>
            <person name="Walk T."/>
            <person name="White J."/>
            <person name="Yandava C."/>
            <person name="Strauss J.C."/>
            <person name="Ambrose C.E."/>
            <person name="Allen-Vercoe E."/>
            <person name="Haas B."/>
            <person name="Henn M.R."/>
            <person name="Nusbaum C."/>
            <person name="Birren B."/>
        </authorList>
    </citation>
    <scope>NUCLEOTIDE SEQUENCE [LARGE SCALE GENOMIC DNA]</scope>
    <source>
        <strain evidence="4 5">1_1_41FAA</strain>
    </source>
</reference>
<dbReference type="RefSeq" id="WP_008820151.1">
    <property type="nucleotide sequence ID" value="NZ_GG770381.1"/>
</dbReference>
<evidence type="ECO:0000313" key="4">
    <source>
        <dbReference type="EMBL" id="EFG28572.2"/>
    </source>
</evidence>
<dbReference type="SMART" id="SM00448">
    <property type="entry name" value="REC"/>
    <property type="match status" value="1"/>
</dbReference>
<dbReference type="EMBL" id="GG770381">
    <property type="protein sequence ID" value="EFG28572.2"/>
    <property type="molecule type" value="Genomic_DNA"/>
</dbReference>
<sequence length="241" mass="28503">MISCIIVEDELPAREELKYFINEEKEIKLIAEFDNPLDTLTFLEKNAMDVIFLDINMPDMNGISLGKIITKMYPNMKIIFITAYKDYAVDAFEIKAFDYLLKPYSESRIRNLLKSLVNIKNENITNEIKNNNFRKITINMDDRLYVVSLNDVDYIEADEKETLIFSNQKKYVSKIKISKWEEMLKGNNFYRCHRSFIINLDKITEIEQWFNSSWVIKIKNYSTAIPVSRNNIKELKELFLG</sequence>
<dbReference type="InterPro" id="IPR046947">
    <property type="entry name" value="LytR-like"/>
</dbReference>
<evidence type="ECO:0000256" key="1">
    <source>
        <dbReference type="PROSITE-ProRule" id="PRU00169"/>
    </source>
</evidence>
<feature type="domain" description="HTH LytTR-type" evidence="3">
    <location>
        <begin position="136"/>
        <end position="241"/>
    </location>
</feature>
<evidence type="ECO:0000313" key="5">
    <source>
        <dbReference type="Proteomes" id="UP000003964"/>
    </source>
</evidence>
<dbReference type="Gene3D" id="3.40.50.2300">
    <property type="match status" value="1"/>
</dbReference>
<dbReference type="PANTHER" id="PTHR37299:SF1">
    <property type="entry name" value="STAGE 0 SPORULATION PROTEIN A HOMOLOG"/>
    <property type="match status" value="1"/>
</dbReference>
<gene>
    <name evidence="4" type="ORF">HMPREF0400_00123</name>
</gene>
<protein>
    <submittedName>
        <fullName evidence="4">Response regulator receiver domain protein</fullName>
    </submittedName>
</protein>
<feature type="modified residue" description="4-aspartylphosphate" evidence="1">
    <location>
        <position position="54"/>
    </location>
</feature>
<dbReference type="Pfam" id="PF04397">
    <property type="entry name" value="LytTR"/>
    <property type="match status" value="1"/>
</dbReference>
<evidence type="ECO:0000259" key="2">
    <source>
        <dbReference type="PROSITE" id="PS50110"/>
    </source>
</evidence>
<feature type="domain" description="Response regulatory" evidence="2">
    <location>
        <begin position="3"/>
        <end position="117"/>
    </location>
</feature>
<dbReference type="GO" id="GO:0000156">
    <property type="term" value="F:phosphorelay response regulator activity"/>
    <property type="evidence" value="ECO:0007669"/>
    <property type="project" value="InterPro"/>
</dbReference>